<reference evidence="10 11" key="1">
    <citation type="submission" date="2024-02" db="EMBL/GenBank/DDBJ databases">
        <title>de novo genome assembly of Solanum bulbocastanum strain 11H21.</title>
        <authorList>
            <person name="Hosaka A.J."/>
        </authorList>
    </citation>
    <scope>NUCLEOTIDE SEQUENCE [LARGE SCALE GENOMIC DNA]</scope>
    <source>
        <tissue evidence="10">Young leaves</tissue>
    </source>
</reference>
<evidence type="ECO:0000259" key="9">
    <source>
        <dbReference type="PROSITE" id="PS50811"/>
    </source>
</evidence>
<dbReference type="InterPro" id="IPR036576">
    <property type="entry name" value="WRKY_dom_sf"/>
</dbReference>
<dbReference type="EMBL" id="JBANQN010000010">
    <property type="protein sequence ID" value="KAK6777175.1"/>
    <property type="molecule type" value="Genomic_DNA"/>
</dbReference>
<feature type="domain" description="WRKY" evidence="9">
    <location>
        <begin position="253"/>
        <end position="319"/>
    </location>
</feature>
<evidence type="ECO:0000256" key="3">
    <source>
        <dbReference type="ARBA" id="ARBA00022980"/>
    </source>
</evidence>
<evidence type="ECO:0000256" key="8">
    <source>
        <dbReference type="ARBA" id="ARBA00023274"/>
    </source>
</evidence>
<keyword evidence="11" id="KW-1185">Reference proteome</keyword>
<evidence type="ECO:0000256" key="5">
    <source>
        <dbReference type="ARBA" id="ARBA00023125"/>
    </source>
</evidence>
<dbReference type="PROSITE" id="PS50811">
    <property type="entry name" value="WRKY"/>
    <property type="match status" value="1"/>
</dbReference>
<dbReference type="InterPro" id="IPR057266">
    <property type="entry name" value="Ribosomal_uL5_euk/arc-type"/>
</dbReference>
<organism evidence="10 11">
    <name type="scientific">Solanum bulbocastanum</name>
    <name type="common">Wild potato</name>
    <dbReference type="NCBI Taxonomy" id="147425"/>
    <lineage>
        <taxon>Eukaryota</taxon>
        <taxon>Viridiplantae</taxon>
        <taxon>Streptophyta</taxon>
        <taxon>Embryophyta</taxon>
        <taxon>Tracheophyta</taxon>
        <taxon>Spermatophyta</taxon>
        <taxon>Magnoliopsida</taxon>
        <taxon>eudicotyledons</taxon>
        <taxon>Gunneridae</taxon>
        <taxon>Pentapetalae</taxon>
        <taxon>asterids</taxon>
        <taxon>lamiids</taxon>
        <taxon>Solanales</taxon>
        <taxon>Solanaceae</taxon>
        <taxon>Solanoideae</taxon>
        <taxon>Solaneae</taxon>
        <taxon>Solanum</taxon>
    </lineage>
</organism>
<dbReference type="Proteomes" id="UP001371456">
    <property type="component" value="Unassembled WGS sequence"/>
</dbReference>
<dbReference type="NCBIfam" id="NF003258">
    <property type="entry name" value="PRK04219.1"/>
    <property type="match status" value="1"/>
</dbReference>
<dbReference type="Pfam" id="PF00281">
    <property type="entry name" value="Ribosomal_L5"/>
    <property type="match status" value="1"/>
</dbReference>
<evidence type="ECO:0000256" key="2">
    <source>
        <dbReference type="ARBA" id="ARBA00008553"/>
    </source>
</evidence>
<dbReference type="InterPro" id="IPR003657">
    <property type="entry name" value="WRKY_dom"/>
</dbReference>
<comment type="caution">
    <text evidence="10">The sequence shown here is derived from an EMBL/GenBank/DDBJ whole genome shotgun (WGS) entry which is preliminary data.</text>
</comment>
<gene>
    <name evidence="10" type="ORF">RDI58_023892</name>
</gene>
<dbReference type="Gene3D" id="3.30.1440.10">
    <property type="match status" value="1"/>
</dbReference>
<keyword evidence="3" id="KW-0689">Ribosomal protein</keyword>
<dbReference type="GO" id="GO:0043565">
    <property type="term" value="F:sequence-specific DNA binding"/>
    <property type="evidence" value="ECO:0007669"/>
    <property type="project" value="InterPro"/>
</dbReference>
<dbReference type="SMART" id="SM00774">
    <property type="entry name" value="WRKY"/>
    <property type="match status" value="1"/>
</dbReference>
<evidence type="ECO:0000256" key="6">
    <source>
        <dbReference type="ARBA" id="ARBA00023163"/>
    </source>
</evidence>
<dbReference type="GO" id="GO:0005634">
    <property type="term" value="C:nucleus"/>
    <property type="evidence" value="ECO:0007669"/>
    <property type="project" value="UniProtKB-SubCell"/>
</dbReference>
<evidence type="ECO:0000313" key="11">
    <source>
        <dbReference type="Proteomes" id="UP001371456"/>
    </source>
</evidence>
<keyword evidence="7" id="KW-0539">Nucleus</keyword>
<dbReference type="InterPro" id="IPR020929">
    <property type="entry name" value="Ribosomal_uL5_CS"/>
</dbReference>
<dbReference type="InterPro" id="IPR002132">
    <property type="entry name" value="Ribosomal_uL5"/>
</dbReference>
<evidence type="ECO:0000256" key="4">
    <source>
        <dbReference type="ARBA" id="ARBA00023015"/>
    </source>
</evidence>
<keyword evidence="6" id="KW-0804">Transcription</keyword>
<dbReference type="Gene3D" id="2.20.25.80">
    <property type="entry name" value="WRKY domain"/>
    <property type="match status" value="1"/>
</dbReference>
<dbReference type="InterPro" id="IPR022803">
    <property type="entry name" value="Ribosomal_uL5_dom_sf"/>
</dbReference>
<dbReference type="SUPFAM" id="SSF118290">
    <property type="entry name" value="WRKY DNA-binding domain"/>
    <property type="match status" value="1"/>
</dbReference>
<sequence length="428" mass="48596">MASEKKLSNPMRDIKVQKLVLNISVGESGDRLTRAAKVLEQLSGQSPVFSKARYTVRSFGIRRNEKIACYVTVRGEKAMQLLESGLKVKEYELLRRNFSETGCFGFGIQEHIDLGIKYDPSTGIYGMDFYVVLERPGYRVARRRRCKSRVGIQHRVTKEDSMKWFQVKYEGVLQKDPYFHKQEESFQRNSIKLKRYKEDSITQNSAEGSVSDDDETTEVNMSLLRKISKKGAKKRVISVPIKDCDVSRSNYKGDIYPPSDSCTWRKYGQKPIKGSPYPRGYYRCSSSKGCPAKKQVERCHHDPNVLIITYSSDHNHPLPAVATKQHHPTTTSAATNTDQSTVFTYQPKNDFIMAEVGAGELLGCFSYVGPILLEYCTLPTMVGSTWVDDDVAYMLPIGEEDQSLFGDLGELPECSMVFRRYNHSIDSI</sequence>
<evidence type="ECO:0000256" key="1">
    <source>
        <dbReference type="ARBA" id="ARBA00004123"/>
    </source>
</evidence>
<dbReference type="GO" id="GO:1990904">
    <property type="term" value="C:ribonucleoprotein complex"/>
    <property type="evidence" value="ECO:0007669"/>
    <property type="project" value="UniProtKB-KW"/>
</dbReference>
<dbReference type="PANTHER" id="PTHR11994">
    <property type="entry name" value="60S RIBOSOMAL PROTEIN L11-RELATED"/>
    <property type="match status" value="1"/>
</dbReference>
<dbReference type="PROSITE" id="PS00358">
    <property type="entry name" value="RIBOSOMAL_L5"/>
    <property type="match status" value="1"/>
</dbReference>
<name>A0AAN8Y2F4_SOLBU</name>
<accession>A0AAN8Y2F4</accession>
<dbReference type="SUPFAM" id="SSF55282">
    <property type="entry name" value="RL5-like"/>
    <property type="match status" value="1"/>
</dbReference>
<keyword evidence="8" id="KW-0687">Ribonucleoprotein</keyword>
<evidence type="ECO:0000313" key="10">
    <source>
        <dbReference type="EMBL" id="KAK6777175.1"/>
    </source>
</evidence>
<evidence type="ECO:0000256" key="7">
    <source>
        <dbReference type="ARBA" id="ARBA00023242"/>
    </source>
</evidence>
<dbReference type="Pfam" id="PF03106">
    <property type="entry name" value="WRKY"/>
    <property type="match status" value="1"/>
</dbReference>
<dbReference type="AlphaFoldDB" id="A0AAN8Y2F4"/>
<dbReference type="InterPro" id="IPR031310">
    <property type="entry name" value="Ribosomal_uL5_N"/>
</dbReference>
<comment type="subcellular location">
    <subcellularLocation>
        <location evidence="1">Nucleus</location>
    </subcellularLocation>
</comment>
<keyword evidence="4" id="KW-0805">Transcription regulation</keyword>
<dbReference type="GO" id="GO:0003735">
    <property type="term" value="F:structural constituent of ribosome"/>
    <property type="evidence" value="ECO:0007669"/>
    <property type="project" value="InterPro"/>
</dbReference>
<dbReference type="FunFam" id="3.30.1440.10:FF:000002">
    <property type="entry name" value="60S ribosomal protein L11"/>
    <property type="match status" value="1"/>
</dbReference>
<comment type="similarity">
    <text evidence="2">Belongs to the universal ribosomal protein uL5 family.</text>
</comment>
<dbReference type="Pfam" id="PF00673">
    <property type="entry name" value="Ribosomal_L5_C"/>
    <property type="match status" value="1"/>
</dbReference>
<dbReference type="GO" id="GO:0006412">
    <property type="term" value="P:translation"/>
    <property type="evidence" value="ECO:0007669"/>
    <property type="project" value="InterPro"/>
</dbReference>
<keyword evidence="5" id="KW-0238">DNA-binding</keyword>
<dbReference type="GO" id="GO:0005840">
    <property type="term" value="C:ribosome"/>
    <property type="evidence" value="ECO:0007669"/>
    <property type="project" value="UniProtKB-KW"/>
</dbReference>
<protein>
    <recommendedName>
        <fullName evidence="9">WRKY domain-containing protein</fullName>
    </recommendedName>
</protein>
<proteinExistence type="inferred from homology"/>
<dbReference type="InterPro" id="IPR031309">
    <property type="entry name" value="Ribosomal_uL5_C"/>
</dbReference>
<dbReference type="GO" id="GO:0003700">
    <property type="term" value="F:DNA-binding transcription factor activity"/>
    <property type="evidence" value="ECO:0007669"/>
    <property type="project" value="InterPro"/>
</dbReference>